<dbReference type="SUPFAM" id="SSF118203">
    <property type="entry name" value="Vacuolar ATP synthase subunit C"/>
    <property type="match status" value="1"/>
</dbReference>
<comment type="similarity">
    <text evidence="1 5">Belongs to the V-ATPase C subunit family.</text>
</comment>
<sequence>MSSEFLFVSVPNTDSTDTTLRNLHRASTSSSTLFKIDVPTLLVGTLDSLMTLSDDLIKQDMAVETVVKKIERTHQDLSKTDTGIPVNGISKESFTSNFAWDYAKYPHRRPLKELVQLVTTGVASIEEELRNLSTTLADKASSLNEVRRKKAGSMLVSDLSSTLPDNVVSQINLLDSDYLKTVFVAVPKSLKKNFQESYESLGSDLVSFGPDGNRDSQKGSPVVPGSARCVMEDFESSLFTLTILKGQYEGGHYEGDAFKAGKSKDFEDLFGKACRDKRFVLKPFKHDPGAEGRNKVELEEGAAKVEHMQASLGRWCKAHYGEAFISWVHLKIIRVFIESVLRYGLPVNVTTAVYQIKSGKGDVLQGQLTEMFKHLSPEEEEGEKEEGEEFLPYVCQKFNLE</sequence>
<evidence type="ECO:0000313" key="7">
    <source>
        <dbReference type="Proteomes" id="UP001165122"/>
    </source>
</evidence>
<dbReference type="EMBL" id="BRXW01000527">
    <property type="protein sequence ID" value="GMH63305.1"/>
    <property type="molecule type" value="Genomic_DNA"/>
</dbReference>
<accession>A0A9W7E2X0</accession>
<keyword evidence="7" id="KW-1185">Reference proteome</keyword>
<dbReference type="Pfam" id="PF03223">
    <property type="entry name" value="V-ATPase_C"/>
    <property type="match status" value="1"/>
</dbReference>
<comment type="function">
    <text evidence="5">Subunit of the V1 complex of vacuolar(H+)-ATPase (V-ATPase), a multisubunit enzyme composed of a peripheral complex (V1) that hydrolyzes ATP and a membrane integral complex (V0) that translocates protons. V-ATPase is responsible for acidifying and maintaining the pH of intracellular compartments and in some cell types, is targeted to the plasma membrane, where it is responsible for acidifying the extracellular environment. Subunit C is necessary for the assembly of the catalytic sector of the enzyme and is likely to have a specific function in its catalytic activity.</text>
</comment>
<evidence type="ECO:0000256" key="5">
    <source>
        <dbReference type="RuleBase" id="RU364010"/>
    </source>
</evidence>
<gene>
    <name evidence="6" type="ORF">TrLO_g6124</name>
</gene>
<evidence type="ECO:0000313" key="6">
    <source>
        <dbReference type="EMBL" id="GMH63305.1"/>
    </source>
</evidence>
<dbReference type="OrthoDB" id="6605928at2759"/>
<dbReference type="CDD" id="cd14785">
    <property type="entry name" value="V-ATPase_C"/>
    <property type="match status" value="1"/>
</dbReference>
<evidence type="ECO:0000256" key="2">
    <source>
        <dbReference type="ARBA" id="ARBA00022448"/>
    </source>
</evidence>
<keyword evidence="2 5" id="KW-0813">Transport</keyword>
<keyword evidence="4 5" id="KW-0406">Ion transport</keyword>
<dbReference type="Gene3D" id="3.30.70.1180">
    <property type="entry name" value="Vacuolar atp synthase subunit c, domain 1"/>
    <property type="match status" value="1"/>
</dbReference>
<proteinExistence type="inferred from homology"/>
<evidence type="ECO:0000256" key="4">
    <source>
        <dbReference type="ARBA" id="ARBA00023065"/>
    </source>
</evidence>
<dbReference type="PANTHER" id="PTHR10137:SF0">
    <property type="entry name" value="V-TYPE PROTON ATPASE SUBUNIT C"/>
    <property type="match status" value="1"/>
</dbReference>
<reference evidence="7" key="1">
    <citation type="journal article" date="2023" name="Commun. Biol.">
        <title>Genome analysis of Parmales, the sister group of diatoms, reveals the evolutionary specialization of diatoms from phago-mixotrophs to photoautotrophs.</title>
        <authorList>
            <person name="Ban H."/>
            <person name="Sato S."/>
            <person name="Yoshikawa S."/>
            <person name="Yamada K."/>
            <person name="Nakamura Y."/>
            <person name="Ichinomiya M."/>
            <person name="Sato N."/>
            <person name="Blanc-Mathieu R."/>
            <person name="Endo H."/>
            <person name="Kuwata A."/>
            <person name="Ogata H."/>
        </authorList>
    </citation>
    <scope>NUCLEOTIDE SEQUENCE [LARGE SCALE GENOMIC DNA]</scope>
    <source>
        <strain evidence="7">NIES 3700</strain>
    </source>
</reference>
<dbReference type="Gene3D" id="3.30.70.100">
    <property type="match status" value="1"/>
</dbReference>
<dbReference type="InterPro" id="IPR004907">
    <property type="entry name" value="ATPase_V1-cplx_csu"/>
</dbReference>
<dbReference type="GO" id="GO:0000221">
    <property type="term" value="C:vacuolar proton-transporting V-type ATPase, V1 domain"/>
    <property type="evidence" value="ECO:0007669"/>
    <property type="project" value="TreeGrafter"/>
</dbReference>
<dbReference type="AlphaFoldDB" id="A0A9W7E2X0"/>
<evidence type="ECO:0000256" key="3">
    <source>
        <dbReference type="ARBA" id="ARBA00022781"/>
    </source>
</evidence>
<evidence type="ECO:0000256" key="1">
    <source>
        <dbReference type="ARBA" id="ARBA00006138"/>
    </source>
</evidence>
<dbReference type="InterPro" id="IPR036132">
    <property type="entry name" value="Vac_ATP_synth_c_sf"/>
</dbReference>
<comment type="subunit">
    <text evidence="5">V-ATPase is a heteromultimeric enzyme composed of a peripheral catalytic V1 complex (components A to H) attached to an integral membrane V0 proton pore complex.</text>
</comment>
<dbReference type="GO" id="GO:0046961">
    <property type="term" value="F:proton-transporting ATPase activity, rotational mechanism"/>
    <property type="evidence" value="ECO:0007669"/>
    <property type="project" value="InterPro"/>
</dbReference>
<comment type="caution">
    <text evidence="6">The sequence shown here is derived from an EMBL/GenBank/DDBJ whole genome shotgun (WGS) entry which is preliminary data.</text>
</comment>
<organism evidence="6 7">
    <name type="scientific">Triparma laevis f. longispina</name>
    <dbReference type="NCBI Taxonomy" id="1714387"/>
    <lineage>
        <taxon>Eukaryota</taxon>
        <taxon>Sar</taxon>
        <taxon>Stramenopiles</taxon>
        <taxon>Ochrophyta</taxon>
        <taxon>Bolidophyceae</taxon>
        <taxon>Parmales</taxon>
        <taxon>Triparmaceae</taxon>
        <taxon>Triparma</taxon>
    </lineage>
</organism>
<dbReference type="PANTHER" id="PTHR10137">
    <property type="entry name" value="V-TYPE PROTON ATPASE SUBUNIT C"/>
    <property type="match status" value="1"/>
</dbReference>
<dbReference type="Gene3D" id="1.20.1460.10">
    <property type="entry name" value="subunit c (vma5p) of the yeast v-atpase, domain 2"/>
    <property type="match status" value="1"/>
</dbReference>
<name>A0A9W7E2X0_9STRA</name>
<keyword evidence="3 5" id="KW-0375">Hydrogen ion transport</keyword>
<dbReference type="Proteomes" id="UP001165122">
    <property type="component" value="Unassembled WGS sequence"/>
</dbReference>
<protein>
    <recommendedName>
        <fullName evidence="5">V-type proton ATPase subunit C</fullName>
    </recommendedName>
</protein>